<reference evidence="8 9" key="1">
    <citation type="submission" date="2016-10" db="EMBL/GenBank/DDBJ databases">
        <authorList>
            <person name="Varghese N."/>
            <person name="Submissions S."/>
        </authorList>
    </citation>
    <scope>NUCLEOTIDE SEQUENCE [LARGE SCALE GENOMIC DNA]</scope>
    <source>
        <strain evidence="8 9">DSM 1361</strain>
    </source>
</reference>
<keyword evidence="4 5" id="KW-0574">Periplasm</keyword>
<dbReference type="GO" id="GO:0017038">
    <property type="term" value="P:protein import"/>
    <property type="evidence" value="ECO:0007669"/>
    <property type="project" value="InterPro"/>
</dbReference>
<dbReference type="Proteomes" id="UP000243745">
    <property type="component" value="Unassembled WGS sequence"/>
</dbReference>
<evidence type="ECO:0000256" key="3">
    <source>
        <dbReference type="ARBA" id="ARBA00022729"/>
    </source>
</evidence>
<keyword evidence="5" id="KW-0132">Cell division</keyword>
<evidence type="ECO:0000256" key="6">
    <source>
        <dbReference type="SAM" id="MobiDB-lite"/>
    </source>
</evidence>
<dbReference type="OrthoDB" id="9802240at2"/>
<feature type="signal peptide" evidence="5">
    <location>
        <begin position="1"/>
        <end position="21"/>
    </location>
</feature>
<protein>
    <recommendedName>
        <fullName evidence="5">Tol-Pal system protein TolB</fullName>
    </recommendedName>
</protein>
<evidence type="ECO:0000259" key="7">
    <source>
        <dbReference type="Pfam" id="PF04052"/>
    </source>
</evidence>
<dbReference type="Gene3D" id="2.120.10.30">
    <property type="entry name" value="TolB, C-terminal domain"/>
    <property type="match status" value="1"/>
</dbReference>
<dbReference type="InterPro" id="IPR011659">
    <property type="entry name" value="WD40"/>
</dbReference>
<name>A0A662ZKR1_9GAMM</name>
<comment type="similarity">
    <text evidence="2 5">Belongs to the TolB family.</text>
</comment>
<proteinExistence type="inferred from homology"/>
<dbReference type="RefSeq" id="WP_031580381.1">
    <property type="nucleotide sequence ID" value="NZ_FOXF01000022.1"/>
</dbReference>
<sequence length="426" mass="46196" precursor="true">MKFLSKLIGAACLCIGMNAHAELNLELTGGIDSGRKITVVPFGGQNMVSVNMAKVINDDLSRTGVFAPTANNNLRANPHAYGDIRTSDFDLGTEVVVVGDIKTGTKGFQVSYTAVTLNGSKVVPVLNMRAEVPAAQMRTYAHMISNAVFEKLTSIKGAFLTKIAYIRTVFGSKYPYELCISDYDGANENRLVVSTQPLMSPSWSPDGRKLAYVSFENRKAEIFVIDIATKARTKLTSFPGLNGNPKWSPDGRKLAVVLSKDGNPEIYIIDIASRKLSRVTNNPAIDTEPAWSASGNELYFVSERGGKAQIYQYSLRSGGVQKVTHQPVKNLSPAAMPDGSGLVMINQSSGFTISRQDSSGGFYALSNTRLDESPTVAPNSNMIMYSTVSGGRKGLVIVSSDGRSRWSMDRGRGEMSQPAWSPYRNK</sequence>
<dbReference type="SUPFAM" id="SSF69304">
    <property type="entry name" value="Tricorn protease N-terminal domain"/>
    <property type="match status" value="1"/>
</dbReference>
<gene>
    <name evidence="5" type="primary">tolB</name>
    <name evidence="8" type="ORF">SAMN02910344_01338</name>
</gene>
<dbReference type="Pfam" id="PF07676">
    <property type="entry name" value="PD40"/>
    <property type="match status" value="3"/>
</dbReference>
<feature type="region of interest" description="Disordered" evidence="6">
    <location>
        <begin position="405"/>
        <end position="426"/>
    </location>
</feature>
<feature type="domain" description="TolB N-terminal" evidence="7">
    <location>
        <begin position="23"/>
        <end position="113"/>
    </location>
</feature>
<evidence type="ECO:0000256" key="5">
    <source>
        <dbReference type="HAMAP-Rule" id="MF_00671"/>
    </source>
</evidence>
<evidence type="ECO:0000256" key="1">
    <source>
        <dbReference type="ARBA" id="ARBA00004418"/>
    </source>
</evidence>
<evidence type="ECO:0000313" key="8">
    <source>
        <dbReference type="EMBL" id="SFP42099.1"/>
    </source>
</evidence>
<dbReference type="NCBIfam" id="TIGR02800">
    <property type="entry name" value="propeller_TolB"/>
    <property type="match status" value="1"/>
</dbReference>
<dbReference type="Gene3D" id="3.40.50.10070">
    <property type="entry name" value="TolB, N-terminal domain"/>
    <property type="match status" value="1"/>
</dbReference>
<comment type="subcellular location">
    <subcellularLocation>
        <location evidence="1 5">Periplasm</location>
    </subcellularLocation>
</comment>
<comment type="function">
    <text evidence="5">Part of the Tol-Pal system, which plays a role in outer membrane invagination during cell division and is important for maintaining outer membrane integrity.</text>
</comment>
<dbReference type="SUPFAM" id="SSF52964">
    <property type="entry name" value="TolB, N-terminal domain"/>
    <property type="match status" value="1"/>
</dbReference>
<evidence type="ECO:0000313" key="9">
    <source>
        <dbReference type="Proteomes" id="UP000243745"/>
    </source>
</evidence>
<keyword evidence="5" id="KW-0131">Cell cycle</keyword>
<dbReference type="PANTHER" id="PTHR36842:SF1">
    <property type="entry name" value="PROTEIN TOLB"/>
    <property type="match status" value="1"/>
</dbReference>
<evidence type="ECO:0000256" key="2">
    <source>
        <dbReference type="ARBA" id="ARBA00009820"/>
    </source>
</evidence>
<evidence type="ECO:0000256" key="4">
    <source>
        <dbReference type="ARBA" id="ARBA00022764"/>
    </source>
</evidence>
<dbReference type="HAMAP" id="MF_00671">
    <property type="entry name" value="TolB"/>
    <property type="match status" value="1"/>
</dbReference>
<feature type="chain" id="PRO_5029078095" description="Tol-Pal system protein TolB" evidence="5">
    <location>
        <begin position="22"/>
        <end position="426"/>
    </location>
</feature>
<accession>A0A662ZKR1</accession>
<dbReference type="InterPro" id="IPR011042">
    <property type="entry name" value="6-blade_b-propeller_TolB-like"/>
</dbReference>
<dbReference type="AlphaFoldDB" id="A0A662ZKR1"/>
<dbReference type="EMBL" id="FOXF01000022">
    <property type="protein sequence ID" value="SFP42099.1"/>
    <property type="molecule type" value="Genomic_DNA"/>
</dbReference>
<keyword evidence="9" id="KW-1185">Reference proteome</keyword>
<keyword evidence="3 5" id="KW-0732">Signal</keyword>
<dbReference type="PANTHER" id="PTHR36842">
    <property type="entry name" value="PROTEIN TOLB HOMOLOG"/>
    <property type="match status" value="1"/>
</dbReference>
<comment type="subunit">
    <text evidence="5">The Tol-Pal system is composed of five core proteins: the inner membrane proteins TolA, TolQ and TolR, the periplasmic protein TolB and the outer membrane protein Pal. They form a network linking the inner and outer membranes and the peptidoglycan layer.</text>
</comment>
<dbReference type="GO" id="GO:0042597">
    <property type="term" value="C:periplasmic space"/>
    <property type="evidence" value="ECO:0007669"/>
    <property type="project" value="UniProtKB-SubCell"/>
</dbReference>
<dbReference type="InterPro" id="IPR014167">
    <property type="entry name" value="Tol-Pal_TolB"/>
</dbReference>
<organism evidence="8 9">
    <name type="scientific">Ruminobacter amylophilus</name>
    <dbReference type="NCBI Taxonomy" id="867"/>
    <lineage>
        <taxon>Bacteria</taxon>
        <taxon>Pseudomonadati</taxon>
        <taxon>Pseudomonadota</taxon>
        <taxon>Gammaproteobacteria</taxon>
        <taxon>Aeromonadales</taxon>
        <taxon>Succinivibrionaceae</taxon>
        <taxon>Ruminobacter</taxon>
    </lineage>
</organism>
<dbReference type="InterPro" id="IPR007195">
    <property type="entry name" value="TolB_N"/>
</dbReference>
<dbReference type="Pfam" id="PF04052">
    <property type="entry name" value="TolB_N"/>
    <property type="match status" value="1"/>
</dbReference>
<dbReference type="GO" id="GO:0051301">
    <property type="term" value="P:cell division"/>
    <property type="evidence" value="ECO:0007669"/>
    <property type="project" value="UniProtKB-UniRule"/>
</dbReference>